<accession>A0A9P4KE08</accession>
<keyword evidence="4" id="KW-1185">Reference proteome</keyword>
<dbReference type="OrthoDB" id="3925971at2759"/>
<evidence type="ECO:0000256" key="1">
    <source>
        <dbReference type="SAM" id="MobiDB-lite"/>
    </source>
</evidence>
<sequence>MPRFLLPRRSTPHRVAAIALYRALLVRCSSAPLPNELQSSLRNAIQNKFRKNRNLQGPYQLGLTFRAGYETLDHLDAASAGDASSIAFLLKLIPSLPRGIARLPPQPRLSPSPPDRSKKTLACLPPGQKELDAHPRKVLSGPRHVPILASANGLPFLRLKKPQPENLSRMLRQKLDSRMSLFDKKVLLLNYWAPIAINEDMWDEILRKECGIAESKASPKWLEAISEAKVENNKLHEKHMLADRELALRMQQIVDQETELALKEGQKIVRGRKRRPRSRHLFSYP</sequence>
<dbReference type="EMBL" id="ML986595">
    <property type="protein sequence ID" value="KAF2266948.1"/>
    <property type="molecule type" value="Genomic_DNA"/>
</dbReference>
<name>A0A9P4KE08_9PLEO</name>
<gene>
    <name evidence="3" type="ORF">CC78DRAFT_531373</name>
</gene>
<dbReference type="Pfam" id="PF05347">
    <property type="entry name" value="Complex1_LYR"/>
    <property type="match status" value="1"/>
</dbReference>
<dbReference type="InterPro" id="IPR008011">
    <property type="entry name" value="Complex1_LYR_dom"/>
</dbReference>
<organism evidence="3 4">
    <name type="scientific">Lojkania enalia</name>
    <dbReference type="NCBI Taxonomy" id="147567"/>
    <lineage>
        <taxon>Eukaryota</taxon>
        <taxon>Fungi</taxon>
        <taxon>Dikarya</taxon>
        <taxon>Ascomycota</taxon>
        <taxon>Pezizomycotina</taxon>
        <taxon>Dothideomycetes</taxon>
        <taxon>Pleosporomycetidae</taxon>
        <taxon>Pleosporales</taxon>
        <taxon>Pleosporales incertae sedis</taxon>
        <taxon>Lojkania</taxon>
    </lineage>
</organism>
<evidence type="ECO:0000259" key="2">
    <source>
        <dbReference type="Pfam" id="PF05347"/>
    </source>
</evidence>
<dbReference type="AlphaFoldDB" id="A0A9P4KE08"/>
<dbReference type="Proteomes" id="UP000800093">
    <property type="component" value="Unassembled WGS sequence"/>
</dbReference>
<proteinExistence type="predicted"/>
<dbReference type="CDD" id="cd20273">
    <property type="entry name" value="Complex1_LYR_unchar"/>
    <property type="match status" value="1"/>
</dbReference>
<comment type="caution">
    <text evidence="3">The sequence shown here is derived from an EMBL/GenBank/DDBJ whole genome shotgun (WGS) entry which is preliminary data.</text>
</comment>
<feature type="compositionally biased region" description="Pro residues" evidence="1">
    <location>
        <begin position="104"/>
        <end position="114"/>
    </location>
</feature>
<evidence type="ECO:0000313" key="4">
    <source>
        <dbReference type="Proteomes" id="UP000800093"/>
    </source>
</evidence>
<feature type="domain" description="Complex 1 LYR protein" evidence="2">
    <location>
        <begin position="17"/>
        <end position="73"/>
    </location>
</feature>
<protein>
    <recommendedName>
        <fullName evidence="2">Complex 1 LYR protein domain-containing protein</fullName>
    </recommendedName>
</protein>
<reference evidence="4" key="1">
    <citation type="journal article" date="2020" name="Stud. Mycol.">
        <title>101 Dothideomycetes genomes: A test case for predicting lifestyles and emergence of pathogens.</title>
        <authorList>
            <person name="Haridas S."/>
            <person name="Albert R."/>
            <person name="Binder M."/>
            <person name="Bloem J."/>
            <person name="LaButti K."/>
            <person name="Salamov A."/>
            <person name="Andreopoulos B."/>
            <person name="Baker S."/>
            <person name="Barry K."/>
            <person name="Bills G."/>
            <person name="Bluhm B."/>
            <person name="Cannon C."/>
            <person name="Castanera R."/>
            <person name="Culley D."/>
            <person name="Daum C."/>
            <person name="Ezra D."/>
            <person name="Gonzalez J."/>
            <person name="Henrissat B."/>
            <person name="Kuo A."/>
            <person name="Liang C."/>
            <person name="Lipzen A."/>
            <person name="Lutzoni F."/>
            <person name="Magnuson J."/>
            <person name="Mondo S."/>
            <person name="Nolan M."/>
            <person name="Ohm R."/>
            <person name="Pangilinan J."/>
            <person name="Park H.-J."/>
            <person name="Ramirez L."/>
            <person name="Alfaro M."/>
            <person name="Sun H."/>
            <person name="Tritt A."/>
            <person name="Yoshinaga Y."/>
            <person name="Zwiers L.-H."/>
            <person name="Turgeon B."/>
            <person name="Goodwin S."/>
            <person name="Spatafora J."/>
            <person name="Crous P."/>
            <person name="Grigoriev I."/>
        </authorList>
    </citation>
    <scope>NUCLEOTIDE SEQUENCE [LARGE SCALE GENOMIC DNA]</scope>
    <source>
        <strain evidence="4">CBS 304.66</strain>
    </source>
</reference>
<evidence type="ECO:0000313" key="3">
    <source>
        <dbReference type="EMBL" id="KAF2266948.1"/>
    </source>
</evidence>
<feature type="region of interest" description="Disordered" evidence="1">
    <location>
        <begin position="103"/>
        <end position="134"/>
    </location>
</feature>
<dbReference type="InterPro" id="IPR046896">
    <property type="entry name" value="Cup1-like_N"/>
</dbReference>